<dbReference type="Pfam" id="PF04002">
    <property type="entry name" value="RadC"/>
    <property type="match status" value="1"/>
</dbReference>
<evidence type="ECO:0000256" key="6">
    <source>
        <dbReference type="ARBA" id="ARBA00023049"/>
    </source>
</evidence>
<dbReference type="NCBIfam" id="NF000642">
    <property type="entry name" value="PRK00024.1"/>
    <property type="match status" value="1"/>
</dbReference>
<dbReference type="InterPro" id="IPR001405">
    <property type="entry name" value="UPF0758"/>
</dbReference>
<comment type="similarity">
    <text evidence="1 7">Belongs to the UPF0758 family.</text>
</comment>
<evidence type="ECO:0000256" key="5">
    <source>
        <dbReference type="ARBA" id="ARBA00022833"/>
    </source>
</evidence>
<keyword evidence="10" id="KW-1185">Reference proteome</keyword>
<organism evidence="9 10">
    <name type="scientific">Paenibacillus agricola</name>
    <dbReference type="NCBI Taxonomy" id="2716264"/>
    <lineage>
        <taxon>Bacteria</taxon>
        <taxon>Bacillati</taxon>
        <taxon>Bacillota</taxon>
        <taxon>Bacilli</taxon>
        <taxon>Bacillales</taxon>
        <taxon>Paenibacillaceae</taxon>
        <taxon>Paenibacillus</taxon>
    </lineage>
</organism>
<evidence type="ECO:0000313" key="10">
    <source>
        <dbReference type="Proteomes" id="UP001165962"/>
    </source>
</evidence>
<evidence type="ECO:0000256" key="1">
    <source>
        <dbReference type="ARBA" id="ARBA00010243"/>
    </source>
</evidence>
<dbReference type="Gene3D" id="3.40.140.10">
    <property type="entry name" value="Cytidine Deaminase, domain 2"/>
    <property type="match status" value="1"/>
</dbReference>
<evidence type="ECO:0000256" key="3">
    <source>
        <dbReference type="ARBA" id="ARBA00022723"/>
    </source>
</evidence>
<dbReference type="RefSeq" id="WP_166158494.1">
    <property type="nucleotide sequence ID" value="NZ_JAAOIW010000041.1"/>
</dbReference>
<keyword evidence="2" id="KW-0645">Protease</keyword>
<keyword evidence="3" id="KW-0479">Metal-binding</keyword>
<dbReference type="CDD" id="cd08071">
    <property type="entry name" value="MPN_DUF2466"/>
    <property type="match status" value="1"/>
</dbReference>
<dbReference type="PANTHER" id="PTHR30471">
    <property type="entry name" value="DNA REPAIR PROTEIN RADC"/>
    <property type="match status" value="1"/>
</dbReference>
<comment type="caution">
    <text evidence="9">The sequence shown here is derived from an EMBL/GenBank/DDBJ whole genome shotgun (WGS) entry which is preliminary data.</text>
</comment>
<sequence>MMYNQINKNVIRGVKETFYKTCDASKLSNKDLLILVLEPLLKDKSISMTVDEILQKGMYELADLSEFEISTLFGLTEVQSFHLMAVFELAKRFGSQGSGEIVTIRTPENIAVMASDLKYADREHFVVFYLDTKNHVIGRETISTGSLNAGIVHPREVFKRAIRRSAASIIAVHNHPSGDPTASKEDVEITHRLCEAGELIGISLLDHIIIGHMGYESLKEKGHLIH</sequence>
<dbReference type="PANTHER" id="PTHR30471:SF3">
    <property type="entry name" value="UPF0758 PROTEIN YEES-RELATED"/>
    <property type="match status" value="1"/>
</dbReference>
<name>A0ABX0JJA5_9BACL</name>
<accession>A0ABX0JJA5</accession>
<dbReference type="InterPro" id="IPR037518">
    <property type="entry name" value="MPN"/>
</dbReference>
<evidence type="ECO:0000256" key="4">
    <source>
        <dbReference type="ARBA" id="ARBA00022801"/>
    </source>
</evidence>
<evidence type="ECO:0000259" key="8">
    <source>
        <dbReference type="PROSITE" id="PS50249"/>
    </source>
</evidence>
<keyword evidence="6" id="KW-0482">Metalloprotease</keyword>
<gene>
    <name evidence="9" type="primary">radC</name>
    <name evidence="9" type="ORF">G9U52_38130</name>
</gene>
<protein>
    <submittedName>
        <fullName evidence="9">DNA repair protein RadC</fullName>
    </submittedName>
</protein>
<dbReference type="NCBIfam" id="TIGR00608">
    <property type="entry name" value="radc"/>
    <property type="match status" value="1"/>
</dbReference>
<dbReference type="PROSITE" id="PS01302">
    <property type="entry name" value="UPF0758"/>
    <property type="match status" value="1"/>
</dbReference>
<keyword evidence="4" id="KW-0378">Hydrolase</keyword>
<evidence type="ECO:0000256" key="7">
    <source>
        <dbReference type="RuleBase" id="RU003797"/>
    </source>
</evidence>
<evidence type="ECO:0000313" key="9">
    <source>
        <dbReference type="EMBL" id="NHN35509.1"/>
    </source>
</evidence>
<dbReference type="PROSITE" id="PS50249">
    <property type="entry name" value="MPN"/>
    <property type="match status" value="1"/>
</dbReference>
<reference evidence="9" key="1">
    <citation type="submission" date="2020-03" db="EMBL/GenBank/DDBJ databases">
        <title>Draft sequencing of Paenibacilllus sp. S3N08.</title>
        <authorList>
            <person name="Kim D.-U."/>
        </authorList>
    </citation>
    <scope>NUCLEOTIDE SEQUENCE</scope>
    <source>
        <strain evidence="9">S3N08</strain>
    </source>
</reference>
<keyword evidence="5" id="KW-0862">Zinc</keyword>
<evidence type="ECO:0000256" key="2">
    <source>
        <dbReference type="ARBA" id="ARBA00022670"/>
    </source>
</evidence>
<feature type="domain" description="MPN" evidence="8">
    <location>
        <begin position="102"/>
        <end position="224"/>
    </location>
</feature>
<dbReference type="InterPro" id="IPR020891">
    <property type="entry name" value="UPF0758_CS"/>
</dbReference>
<dbReference type="Proteomes" id="UP001165962">
    <property type="component" value="Unassembled WGS sequence"/>
</dbReference>
<proteinExistence type="inferred from homology"/>
<dbReference type="InterPro" id="IPR025657">
    <property type="entry name" value="RadC_JAB"/>
</dbReference>
<dbReference type="EMBL" id="JAAOIW010000041">
    <property type="protein sequence ID" value="NHN35509.1"/>
    <property type="molecule type" value="Genomic_DNA"/>
</dbReference>